<evidence type="ECO:0000256" key="5">
    <source>
        <dbReference type="ARBA" id="ARBA00022692"/>
    </source>
</evidence>
<keyword evidence="4 12" id="KW-0894">Sodium channel</keyword>
<keyword evidence="9" id="KW-0472">Membrane</keyword>
<keyword evidence="3 12" id="KW-0813">Transport</keyword>
<proteinExistence type="inferred from homology"/>
<evidence type="ECO:0000256" key="12">
    <source>
        <dbReference type="RuleBase" id="RU000679"/>
    </source>
</evidence>
<evidence type="ECO:0000313" key="14">
    <source>
        <dbReference type="EMBL" id="UYV67599.1"/>
    </source>
</evidence>
<keyword evidence="7" id="KW-0915">Sodium</keyword>
<keyword evidence="5 12" id="KW-0812">Transmembrane</keyword>
<evidence type="ECO:0000256" key="3">
    <source>
        <dbReference type="ARBA" id="ARBA00022448"/>
    </source>
</evidence>
<evidence type="ECO:0000256" key="13">
    <source>
        <dbReference type="SAM" id="MobiDB-lite"/>
    </source>
</evidence>
<dbReference type="EMBL" id="CP092867">
    <property type="protein sequence ID" value="UYV67599.1"/>
    <property type="molecule type" value="Genomic_DNA"/>
</dbReference>
<evidence type="ECO:0000256" key="10">
    <source>
        <dbReference type="ARBA" id="ARBA00023201"/>
    </source>
</evidence>
<accession>A0ABY6KGM8</accession>
<organism evidence="14 15">
    <name type="scientific">Cordylochernes scorpioides</name>
    <dbReference type="NCBI Taxonomy" id="51811"/>
    <lineage>
        <taxon>Eukaryota</taxon>
        <taxon>Metazoa</taxon>
        <taxon>Ecdysozoa</taxon>
        <taxon>Arthropoda</taxon>
        <taxon>Chelicerata</taxon>
        <taxon>Arachnida</taxon>
        <taxon>Pseudoscorpiones</taxon>
        <taxon>Cheliferoidea</taxon>
        <taxon>Chernetidae</taxon>
        <taxon>Cordylochernes</taxon>
    </lineage>
</organism>
<comment type="subcellular location">
    <subcellularLocation>
        <location evidence="1">Membrane</location>
        <topology evidence="1">Multi-pass membrane protein</topology>
    </subcellularLocation>
</comment>
<evidence type="ECO:0000256" key="9">
    <source>
        <dbReference type="ARBA" id="ARBA00023136"/>
    </source>
</evidence>
<evidence type="ECO:0000256" key="1">
    <source>
        <dbReference type="ARBA" id="ARBA00004141"/>
    </source>
</evidence>
<gene>
    <name evidence="14" type="ORF">LAZ67_5001343</name>
</gene>
<keyword evidence="8 12" id="KW-0406">Ion transport</keyword>
<evidence type="ECO:0000256" key="11">
    <source>
        <dbReference type="ARBA" id="ARBA00023303"/>
    </source>
</evidence>
<protein>
    <submittedName>
        <fullName evidence="14">Uncharacterized protein</fullName>
    </submittedName>
</protein>
<evidence type="ECO:0000256" key="7">
    <source>
        <dbReference type="ARBA" id="ARBA00023053"/>
    </source>
</evidence>
<dbReference type="Pfam" id="PF00858">
    <property type="entry name" value="ASC"/>
    <property type="match status" value="1"/>
</dbReference>
<dbReference type="Proteomes" id="UP001235939">
    <property type="component" value="Chromosome 05"/>
</dbReference>
<keyword evidence="6" id="KW-1133">Transmembrane helix</keyword>
<dbReference type="InterPro" id="IPR001873">
    <property type="entry name" value="ENaC"/>
</dbReference>
<keyword evidence="10 12" id="KW-0739">Sodium transport</keyword>
<comment type="similarity">
    <text evidence="2 12">Belongs to the amiloride-sensitive sodium channel (TC 1.A.6) family.</text>
</comment>
<evidence type="ECO:0000256" key="8">
    <source>
        <dbReference type="ARBA" id="ARBA00023065"/>
    </source>
</evidence>
<keyword evidence="11 12" id="KW-0407">Ion channel</keyword>
<feature type="compositionally biased region" description="Basic residues" evidence="13">
    <location>
        <begin position="33"/>
        <end position="42"/>
    </location>
</feature>
<sequence>MILFWSKITDIPTQAREHNPTRDVGQTWDRLTANKKHQRRQSATKDYRGHVDMTHVDIDTSFSLPPPCRGVSITTNWHTGLDKNQSTTRASLEDSVIAGIPQIARSKGWVTYIKSFFFLGCWVGFFYQTFKFFSIILENPVVLNVNIISPSSIPTPAVTICSTNCKARIHTLPRTSPDTFATVVKTQFNKYKYCKENPDHCEKGENGPKVVFFIIIFK</sequence>
<reference evidence="14 15" key="1">
    <citation type="submission" date="2022-01" db="EMBL/GenBank/DDBJ databases">
        <title>A chromosomal length assembly of Cordylochernes scorpioides.</title>
        <authorList>
            <person name="Zeh D."/>
            <person name="Zeh J."/>
        </authorList>
    </citation>
    <scope>NUCLEOTIDE SEQUENCE [LARGE SCALE GENOMIC DNA]</scope>
    <source>
        <strain evidence="14">IN4F17</strain>
        <tissue evidence="14">Whole Body</tissue>
    </source>
</reference>
<evidence type="ECO:0000256" key="6">
    <source>
        <dbReference type="ARBA" id="ARBA00022989"/>
    </source>
</evidence>
<feature type="region of interest" description="Disordered" evidence="13">
    <location>
        <begin position="16"/>
        <end position="45"/>
    </location>
</feature>
<evidence type="ECO:0000256" key="4">
    <source>
        <dbReference type="ARBA" id="ARBA00022461"/>
    </source>
</evidence>
<evidence type="ECO:0000256" key="2">
    <source>
        <dbReference type="ARBA" id="ARBA00007193"/>
    </source>
</evidence>
<keyword evidence="15" id="KW-1185">Reference proteome</keyword>
<evidence type="ECO:0000313" key="15">
    <source>
        <dbReference type="Proteomes" id="UP001235939"/>
    </source>
</evidence>
<name>A0ABY6KGM8_9ARAC</name>